<protein>
    <submittedName>
        <fullName evidence="1">Uncharacterized protein</fullName>
    </submittedName>
</protein>
<name>A0A450TCH0_9GAMM</name>
<proteinExistence type="predicted"/>
<organism evidence="1">
    <name type="scientific">Candidatus Kentrum sp. FW</name>
    <dbReference type="NCBI Taxonomy" id="2126338"/>
    <lineage>
        <taxon>Bacteria</taxon>
        <taxon>Pseudomonadati</taxon>
        <taxon>Pseudomonadota</taxon>
        <taxon>Gammaproteobacteria</taxon>
        <taxon>Candidatus Kentrum</taxon>
    </lineage>
</organism>
<accession>A0A450TCH0</accession>
<gene>
    <name evidence="1" type="ORF">BECKFW1821B_GA0114236_10961</name>
</gene>
<dbReference type="EMBL" id="CAADFD010000096">
    <property type="protein sequence ID" value="VFJ64618.1"/>
    <property type="molecule type" value="Genomic_DNA"/>
</dbReference>
<evidence type="ECO:0000313" key="1">
    <source>
        <dbReference type="EMBL" id="VFJ64618.1"/>
    </source>
</evidence>
<reference evidence="1" key="1">
    <citation type="submission" date="2019-02" db="EMBL/GenBank/DDBJ databases">
        <authorList>
            <person name="Gruber-Vodicka R. H."/>
            <person name="Seah K. B. B."/>
        </authorList>
    </citation>
    <scope>NUCLEOTIDE SEQUENCE</scope>
    <source>
        <strain evidence="1">BECK_BZ106</strain>
    </source>
</reference>
<dbReference type="AlphaFoldDB" id="A0A450TCH0"/>
<sequence length="61" mass="6658">MGNSHYPARARYPVIPWKRLPTMNKSDLIHHMVASMGNAGYEDASLMVDIILAGMADTLGA</sequence>